<feature type="compositionally biased region" description="Basic and acidic residues" evidence="10">
    <location>
        <begin position="2689"/>
        <end position="2698"/>
    </location>
</feature>
<protein>
    <recommendedName>
        <fullName evidence="2">valine--tRNA ligase</fullName>
        <ecNumber evidence="2">6.1.1.9</ecNumber>
    </recommendedName>
    <alternativeName>
        <fullName evidence="8">Valyl-tRNA synthetase</fullName>
    </alternativeName>
</protein>
<feature type="compositionally biased region" description="Basic and acidic residues" evidence="10">
    <location>
        <begin position="1894"/>
        <end position="1910"/>
    </location>
</feature>
<feature type="region of interest" description="Disordered" evidence="10">
    <location>
        <begin position="351"/>
        <end position="391"/>
    </location>
</feature>
<feature type="compositionally biased region" description="Polar residues" evidence="10">
    <location>
        <begin position="1531"/>
        <end position="1541"/>
    </location>
</feature>
<dbReference type="RefSeq" id="XP_067923892.1">
    <property type="nucleotide sequence ID" value="XM_068064125.1"/>
</dbReference>
<evidence type="ECO:0000256" key="10">
    <source>
        <dbReference type="SAM" id="MobiDB-lite"/>
    </source>
</evidence>
<comment type="caution">
    <text evidence="12">The sequence shown here is derived from an EMBL/GenBank/DDBJ whole genome shotgun (WGS) entry which is preliminary data.</text>
</comment>
<keyword evidence="6" id="KW-0648">Protein biosynthesis</keyword>
<feature type="domain" description="Aminoacyl-tRNA synthetase class Ia" evidence="11">
    <location>
        <begin position="1633"/>
        <end position="1695"/>
    </location>
</feature>
<dbReference type="OrthoDB" id="333856at2759"/>
<feature type="region of interest" description="Disordered" evidence="10">
    <location>
        <begin position="501"/>
        <end position="528"/>
    </location>
</feature>
<accession>A0A2C6L2Y1</accession>
<sequence>MTVLHSSTRRSSAASPLFFAQPWSRFFPSPLPSRFTRCLLSTCFFLLFHFVSLSFSSCIPSSRARLWKPYKSHAAESYAAFGFTARTNSRQSYSPGHVPMVLAPSSWSEKHSTPKALLFWWHGRSDTLVSVPSFPVFSTTPCTERPVDSDLEATTLTTRIEDTTAGGRRQSGIATEKATLVVSDNRSQSSAPLPSRAHRRSQVASLRVSGPDFLEFYTTSSCKRETFRSPCCGCRPSARSVRVPWLNQPGYLWSIRARSLPHDLDTGVGLRGRTRPLVFIVSKCTFQRCSRHRFCCLQRASCLPQKGVHKLDKQAGSGLMLGTPSDHSSERIRRHADWIRDKIGRIDATEDRCGSCGTHSRVSSLPVYPSGPSEDGESAGESTEEDAQEGPFYLSRQFNHSTWERWIYTWWEKHLRLFEPDTAARHVAGEDTLFFGRRLPLSDRERRERVPKKRCLPREENTSHAASEANKGQSMKYSLHGGENVSSTGMRGEIWRDSDEHRLSLSGGSSSGLRSSESRQDKDKLRAFDPVKEAPSFRLLMPPPNVTGALHLGHAASLSIQDLIVRFRRMLMVARGRYFQSTKGRTVKRARYDTEEVEDGTGNTRWNEKVAWTVPGERYDDKEEVKHQARNCYGPCKVEQRRESKKASAAPLLRKGREIGSELAQRSLPESHCCRDSDEQGEEQQYTETDERDTSPDNEGFFDSSAPRPRRRFKRDSVEACRTEWIPGFDHAGLGMEWLFQKHALRVQERKKRRMQELLQERLCRQSSFSREKDKSGMDFSMKDVPLDLCDSATSSACESDCPPHMRRRPVSAGAQKGGSAQVEARDEQVKGTTARSDEETKRASVVQRWVSLCQRVIATQQRRLGCSCNWTRSVYTLDKAYRSLVENAFIELYRRGFIRRGSYLTLWDTGARTALADFEVIYPPPETLRLVACRRINTKKQVTKEAVRGKGGVYFSEGGELYADARAPNFMKRRIESVNNVQKATSSSLLHGAESSSEQINKDKQTLYFLSCELVRGSPSSTQPWPALCGQILSSEREARAQKEAEAEIAEEATTLPFSGPAHLFSEFEAHGTRGSAKISAGENCEEIRRGEEGRQGVVAAGRQESWMGKDNEGHRKERFRVAFALNDLRQLFGIAAICLKPRAFDRLTSAAAFISSSPRTSSSYLSSGTPALSCPMPASLGSPFRSPFSCGVSPEDSWFVLLPLVNRLVPVLVHEGEHLHPLAAATAVHLQKLQQAQAFTENELPSVCLLPSPDSSPVALLPNPGTLEGDSPLPGPLADGQSQTDGTVRGTYSRLRTGNVAAVGFAAFQEKGDEISWFSSSKEFEECEFDLVKRQSPAPETLSNLNKNGALDPPVEKTSASLPQRTKKMGEDGDGLISTRGTGNGETSVNEWLWSRVQEHGAAIGRVHMDGEDSAVLHPSCARYCGKSRKGAKELEGGYKEGEEESSCGLGKEEWTTVGVSEKTAKETDATLTWPRWISHRTGAEVQVRVSRQWLLDLPALSAKALEASLGERNKSFLNAKGEDKPQHSDTWVQQTPGQNAFPGPECQNAKKGTASIKGERPSSSVGQKGERRTGHSSFFTQEVLDSQRSKKVRMSFITEDCREHQKSRHEEKGDSVLFSKDQDALMLSGLRLLPDRYERQWMKALRPSNLRPWCVSRQLWWGQRLPVWEVKVAGGMKFLRDFTRRILTKETSTYHTKEEQAGGSPFSKTKSSSGTLIATDEKRERAGNEERESSFSHTGAGEDFKQGPYGTDVVGTGAFSRRGCLHPSTEIPGLKLRLLNAGDFDRSETPGESNEGEEQDEEWIEVAVTQEEALKAAKERLVKAWRSVGVQDPEAALDLLLRHSSPKHRDIEDNSDRGVDTLSQTKSNRQKGEEGAESDGIWHLGDEGDESREGKDQGKEGRRKEVSRPCGRRWRDGSSGAVGLEEEPRIAAEHELFKLERTKEVLDTWFSSALWATACAARASASSSASEEETRERTPPGRTEGLTGANTLLEMEPGQRQLSKTKGNAESGLLNRLIEQYGADALRYIAAFCGINPEALRQDVKEKWGNQENTREETPDSESLVLDEDSPHSDHLFEIKEEEKFGSPALEKREPLIVRYILSRMKEVAYTVTRLLFDKSDVGGAARLLQAFLWHDVADWLLPAATAMKKKKACILHELSPQRQSRNGTVADDQQDTNEAAETQRDHEEDPVRSQNHVRCNQAEMNQLSKSEDSAYLSSVERKKRSTIVTKEREGRGEQGRRSFLDISSRLEECSNCVHHWALVLLRVFDLSLRLLHPFLPFVSEALFQLVVLPWIARPHEKTVKAPSYSCASSNAMDRKEPVGIPSSQDKKKKTEDDAAEVTRKWTEIQGGEKYDSAAHQKLSQSLKAQEEGKKEKEEEDLNSGRQGSWQIENMTSRQGRADSEQDGSLVDTPSRREELGNEREKMKRRRRPPFSLLEDTEERIRRILFGNIHSESPRALMASRWPLHATEIPSTDAYALKAFKIFQNVVRRIRGAIKKFSQNASLVSSSDALRGRNRLSYVSRSTAEEEERKGGTSEKKKETDENSREGERKKDCLYVILRTSNRKLFNLLEEEKFFVANLSGVDPDNLRLEFDSPLQHSFPRENMDFVLNTDKKKQRESLSIEPEVTTEDKEETMQKEKRIEETDMKQDEEDDDTFPDLDIHVSSSAKGYPFLPSTEGEEIDSEGKKPDGEVPSRSQNGRHGAAELLTDKKDEEKEKEEEGMELLYSADDDSVKTKEAQSQSSLKQKTRRLRKAENVKQKIESLQERLTAPLFALRAPVDVQAKLKSRLKRLRREYEELLIDHDDG</sequence>
<feature type="compositionally biased region" description="Low complexity" evidence="10">
    <location>
        <begin position="504"/>
        <end position="515"/>
    </location>
</feature>
<dbReference type="PANTHER" id="PTHR11946:SF93">
    <property type="entry name" value="VALINE--TRNA LIGASE, CHLOROPLASTIC_MITOCHONDRIAL 2"/>
    <property type="match status" value="1"/>
</dbReference>
<feature type="region of interest" description="Disordered" evidence="10">
    <location>
        <begin position="1264"/>
        <end position="1290"/>
    </location>
</feature>
<dbReference type="VEuPathDB" id="ToxoDB:CSUI_003930"/>
<keyword evidence="5" id="KW-0067">ATP-binding</keyword>
<feature type="compositionally biased region" description="Polar residues" evidence="10">
    <location>
        <begin position="1709"/>
        <end position="1719"/>
    </location>
</feature>
<dbReference type="GeneID" id="94427336"/>
<dbReference type="GO" id="GO:0005524">
    <property type="term" value="F:ATP binding"/>
    <property type="evidence" value="ECO:0007669"/>
    <property type="project" value="UniProtKB-KW"/>
</dbReference>
<feature type="region of interest" description="Disordered" evidence="10">
    <location>
        <begin position="1786"/>
        <end position="1805"/>
    </location>
</feature>
<evidence type="ECO:0000256" key="3">
    <source>
        <dbReference type="ARBA" id="ARBA00022598"/>
    </source>
</evidence>
<feature type="compositionally biased region" description="Basic and acidic residues" evidence="10">
    <location>
        <begin position="516"/>
        <end position="528"/>
    </location>
</feature>
<feature type="region of interest" description="Disordered" evidence="10">
    <location>
        <begin position="2616"/>
        <end position="2761"/>
    </location>
</feature>
<gene>
    <name evidence="12" type="ORF">CSUI_003930</name>
</gene>
<evidence type="ECO:0000256" key="5">
    <source>
        <dbReference type="ARBA" id="ARBA00022840"/>
    </source>
</evidence>
<evidence type="ECO:0000256" key="9">
    <source>
        <dbReference type="ARBA" id="ARBA00047552"/>
    </source>
</evidence>
<keyword evidence="4" id="KW-0547">Nucleotide-binding</keyword>
<dbReference type="GO" id="GO:0004832">
    <property type="term" value="F:valine-tRNA ligase activity"/>
    <property type="evidence" value="ECO:0007669"/>
    <property type="project" value="UniProtKB-EC"/>
</dbReference>
<feature type="compositionally biased region" description="Acidic residues" evidence="10">
    <location>
        <begin position="2654"/>
        <end position="2663"/>
    </location>
</feature>
<dbReference type="SUPFAM" id="SSF47323">
    <property type="entry name" value="Anticodon-binding domain of a subclass of class I aminoacyl-tRNA synthetases"/>
    <property type="match status" value="1"/>
</dbReference>
<dbReference type="GO" id="GO:0005829">
    <property type="term" value="C:cytosol"/>
    <property type="evidence" value="ECO:0007669"/>
    <property type="project" value="TreeGrafter"/>
</dbReference>
<dbReference type="InterPro" id="IPR001412">
    <property type="entry name" value="aa-tRNA-synth_I_CS"/>
</dbReference>
<feature type="region of interest" description="Disordered" evidence="10">
    <location>
        <begin position="666"/>
        <end position="713"/>
    </location>
</feature>
<feature type="domain" description="Aminoacyl-tRNA synthetase class Ia" evidence="11">
    <location>
        <begin position="844"/>
        <end position="939"/>
    </location>
</feature>
<evidence type="ECO:0000256" key="7">
    <source>
        <dbReference type="ARBA" id="ARBA00023146"/>
    </source>
</evidence>
<dbReference type="Proteomes" id="UP000221165">
    <property type="component" value="Unassembled WGS sequence"/>
</dbReference>
<dbReference type="InterPro" id="IPR002303">
    <property type="entry name" value="Valyl-tRNA_ligase"/>
</dbReference>
<evidence type="ECO:0000256" key="6">
    <source>
        <dbReference type="ARBA" id="ARBA00022917"/>
    </source>
</evidence>
<dbReference type="GO" id="GO:0006438">
    <property type="term" value="P:valyl-tRNA aminoacylation"/>
    <property type="evidence" value="ECO:0007669"/>
    <property type="project" value="InterPro"/>
</dbReference>
<dbReference type="EC" id="6.1.1.9" evidence="2"/>
<dbReference type="Gene3D" id="1.10.730.10">
    <property type="entry name" value="Isoleucyl-tRNA Synthetase, Domain 1"/>
    <property type="match status" value="1"/>
</dbReference>
<feature type="compositionally biased region" description="Basic and acidic residues" evidence="10">
    <location>
        <begin position="824"/>
        <end position="839"/>
    </location>
</feature>
<dbReference type="EMBL" id="MIGC01001777">
    <property type="protein sequence ID" value="PHJ22215.1"/>
    <property type="molecule type" value="Genomic_DNA"/>
</dbReference>
<evidence type="ECO:0000313" key="12">
    <source>
        <dbReference type="EMBL" id="PHJ22215.1"/>
    </source>
</evidence>
<dbReference type="InterPro" id="IPR009080">
    <property type="entry name" value="tRNAsynth_Ia_anticodon-bd"/>
</dbReference>
<feature type="compositionally biased region" description="Basic and acidic residues" evidence="10">
    <location>
        <begin position="2417"/>
        <end position="2429"/>
    </location>
</feature>
<comment type="catalytic activity">
    <reaction evidence="9">
        <text>tRNA(Val) + L-valine + ATP = L-valyl-tRNA(Val) + AMP + diphosphate</text>
        <dbReference type="Rhea" id="RHEA:10704"/>
        <dbReference type="Rhea" id="RHEA-COMP:9672"/>
        <dbReference type="Rhea" id="RHEA-COMP:9708"/>
        <dbReference type="ChEBI" id="CHEBI:30616"/>
        <dbReference type="ChEBI" id="CHEBI:33019"/>
        <dbReference type="ChEBI" id="CHEBI:57762"/>
        <dbReference type="ChEBI" id="CHEBI:78442"/>
        <dbReference type="ChEBI" id="CHEBI:78537"/>
        <dbReference type="ChEBI" id="CHEBI:456215"/>
        <dbReference type="EC" id="6.1.1.9"/>
    </reaction>
</comment>
<dbReference type="Gene3D" id="3.40.50.620">
    <property type="entry name" value="HUPs"/>
    <property type="match status" value="3"/>
</dbReference>
<feature type="compositionally biased region" description="Basic and acidic residues" evidence="10">
    <location>
        <begin position="2639"/>
        <end position="2653"/>
    </location>
</feature>
<dbReference type="Pfam" id="PF00133">
    <property type="entry name" value="tRNA-synt_1"/>
    <property type="match status" value="3"/>
</dbReference>
<feature type="region of interest" description="Disordered" evidence="10">
    <location>
        <begin position="1696"/>
        <end position="1751"/>
    </location>
</feature>
<evidence type="ECO:0000256" key="2">
    <source>
        <dbReference type="ARBA" id="ARBA00013169"/>
    </source>
</evidence>
<feature type="compositionally biased region" description="Basic and acidic residues" evidence="10">
    <location>
        <begin position="2530"/>
        <end position="2553"/>
    </location>
</feature>
<feature type="compositionally biased region" description="Acidic residues" evidence="10">
    <location>
        <begin position="374"/>
        <end position="388"/>
    </location>
</feature>
<dbReference type="InterPro" id="IPR002300">
    <property type="entry name" value="aa-tRNA-synth_Ia"/>
</dbReference>
<evidence type="ECO:0000259" key="11">
    <source>
        <dbReference type="Pfam" id="PF00133"/>
    </source>
</evidence>
<feature type="compositionally biased region" description="Basic and acidic residues" evidence="10">
    <location>
        <begin position="2051"/>
        <end position="2061"/>
    </location>
</feature>
<feature type="compositionally biased region" description="Basic and acidic residues" evidence="10">
    <location>
        <begin position="2616"/>
        <end position="2626"/>
    </location>
</feature>
<feature type="compositionally biased region" description="Polar residues" evidence="10">
    <location>
        <begin position="2387"/>
        <end position="2402"/>
    </location>
</feature>
<feature type="region of interest" description="Disordered" evidence="10">
    <location>
        <begin position="2309"/>
        <end position="2438"/>
    </location>
</feature>
<organism evidence="12 13">
    <name type="scientific">Cystoisospora suis</name>
    <dbReference type="NCBI Taxonomy" id="483139"/>
    <lineage>
        <taxon>Eukaryota</taxon>
        <taxon>Sar</taxon>
        <taxon>Alveolata</taxon>
        <taxon>Apicomplexa</taxon>
        <taxon>Conoidasida</taxon>
        <taxon>Coccidia</taxon>
        <taxon>Eucoccidiorida</taxon>
        <taxon>Eimeriorina</taxon>
        <taxon>Sarcocystidae</taxon>
        <taxon>Cystoisospora</taxon>
    </lineage>
</organism>
<feature type="region of interest" description="Disordered" evidence="10">
    <location>
        <begin position="1850"/>
        <end position="1925"/>
    </location>
</feature>
<dbReference type="InterPro" id="IPR014729">
    <property type="entry name" value="Rossmann-like_a/b/a_fold"/>
</dbReference>
<feature type="region of interest" description="Disordered" evidence="10">
    <location>
        <begin position="2527"/>
        <end position="2553"/>
    </location>
</feature>
<name>A0A2C6L2Y1_9APIC</name>
<feature type="region of interest" description="Disordered" evidence="10">
    <location>
        <begin position="1522"/>
        <end position="1576"/>
    </location>
</feature>
<keyword evidence="3 12" id="KW-0436">Ligase</keyword>
<feature type="region of interest" description="Disordered" evidence="10">
    <location>
        <begin position="2167"/>
        <end position="2200"/>
    </location>
</feature>
<proteinExistence type="inferred from homology"/>
<evidence type="ECO:0000256" key="8">
    <source>
        <dbReference type="ARBA" id="ARBA00029936"/>
    </source>
</evidence>
<dbReference type="PANTHER" id="PTHR11946">
    <property type="entry name" value="VALYL-TRNA SYNTHETASES"/>
    <property type="match status" value="1"/>
</dbReference>
<feature type="compositionally biased region" description="Basic and acidic residues" evidence="10">
    <location>
        <begin position="2332"/>
        <end position="2362"/>
    </location>
</feature>
<feature type="compositionally biased region" description="Basic and acidic residues" evidence="10">
    <location>
        <begin position="1850"/>
        <end position="1862"/>
    </location>
</feature>
<evidence type="ECO:0000256" key="1">
    <source>
        <dbReference type="ARBA" id="ARBA00005594"/>
    </source>
</evidence>
<keyword evidence="7" id="KW-0030">Aminoacyl-tRNA synthetase</keyword>
<dbReference type="PROSITE" id="PS00178">
    <property type="entry name" value="AA_TRNA_LIGASE_I"/>
    <property type="match status" value="1"/>
</dbReference>
<feature type="region of interest" description="Disordered" evidence="10">
    <location>
        <begin position="1341"/>
        <end position="1386"/>
    </location>
</feature>
<evidence type="ECO:0000313" key="13">
    <source>
        <dbReference type="Proteomes" id="UP000221165"/>
    </source>
</evidence>
<feature type="region of interest" description="Disordered" evidence="10">
    <location>
        <begin position="801"/>
        <end position="839"/>
    </location>
</feature>
<reference evidence="12 13" key="1">
    <citation type="journal article" date="2017" name="Int. J. Parasitol.">
        <title>The genome of the protozoan parasite Cystoisospora suis and a reverse vaccinology approach to identify vaccine candidates.</title>
        <authorList>
            <person name="Palmieri N."/>
            <person name="Shrestha A."/>
            <person name="Ruttkowski B."/>
            <person name="Beck T."/>
            <person name="Vogl C."/>
            <person name="Tomley F."/>
            <person name="Blake D.P."/>
            <person name="Joachim A."/>
        </authorList>
    </citation>
    <scope>NUCLEOTIDE SEQUENCE [LARGE SCALE GENOMIC DNA]</scope>
    <source>
        <strain evidence="12 13">Wien I</strain>
    </source>
</reference>
<feature type="domain" description="Aminoacyl-tRNA synthetase class Ia" evidence="11">
    <location>
        <begin position="531"/>
        <end position="570"/>
    </location>
</feature>
<feature type="compositionally biased region" description="Basic and acidic residues" evidence="10">
    <location>
        <begin position="2185"/>
        <end position="2195"/>
    </location>
</feature>
<comment type="similarity">
    <text evidence="1">Belongs to the class-I aminoacyl-tRNA synthetase family.</text>
</comment>
<feature type="region of interest" description="Disordered" evidence="10">
    <location>
        <begin position="445"/>
        <end position="478"/>
    </location>
</feature>
<feature type="compositionally biased region" description="Basic and acidic residues" evidence="10">
    <location>
        <begin position="1722"/>
        <end position="1748"/>
    </location>
</feature>
<keyword evidence="13" id="KW-1185">Reference proteome</keyword>
<feature type="region of interest" description="Disordered" evidence="10">
    <location>
        <begin position="1965"/>
        <end position="1991"/>
    </location>
</feature>
<evidence type="ECO:0000256" key="4">
    <source>
        <dbReference type="ARBA" id="ARBA00022741"/>
    </source>
</evidence>
<dbReference type="SUPFAM" id="SSF52374">
    <property type="entry name" value="Nucleotidylyl transferase"/>
    <property type="match status" value="2"/>
</dbReference>
<feature type="region of interest" description="Disordered" evidence="10">
    <location>
        <begin position="2051"/>
        <end position="2071"/>
    </location>
</feature>